<dbReference type="EMBL" id="BX284605">
    <property type="protein sequence ID" value="CCD71803.1"/>
    <property type="molecule type" value="Genomic_DNA"/>
</dbReference>
<dbReference type="FunCoup" id="Q9TXK3">
    <property type="interactions" value="3"/>
</dbReference>
<dbReference type="InterPro" id="IPR036645">
    <property type="entry name" value="Elafin-like_sf"/>
</dbReference>
<keyword evidence="1" id="KW-0732">Signal</keyword>
<evidence type="ECO:0000259" key="2">
    <source>
        <dbReference type="PROSITE" id="PS51390"/>
    </source>
</evidence>
<dbReference type="PaxDb" id="6239-F54E2.2"/>
<dbReference type="InterPro" id="IPR008197">
    <property type="entry name" value="WAP_dom"/>
</dbReference>
<dbReference type="eggNOG" id="ENOG502TFZK">
    <property type="taxonomic scope" value="Eukaryota"/>
</dbReference>
<dbReference type="RefSeq" id="NP_503760.1">
    <property type="nucleotide sequence ID" value="NM_071359.3"/>
</dbReference>
<dbReference type="AlphaFoldDB" id="Q9TXK3"/>
<dbReference type="PANTHER" id="PTHR36938">
    <property type="entry name" value="PROTEIN CBG26935"/>
    <property type="match status" value="1"/>
</dbReference>
<dbReference type="PROSITE" id="PS51390">
    <property type="entry name" value="WAP"/>
    <property type="match status" value="1"/>
</dbReference>
<accession>Q9TXK3</accession>
<sequence>MHHQTVLLFFFYSLISCYQHQLHQYKIPRLHLPFTDEPRYYAAVAAAPTKQKTIPLCEYWKILGVYREECQEDEILMDDYQSNKQQESYEIGLPVCRLKFLTASCVKSAKCPSGTVCLDFSTQRCCHPMPGTCPTPTQLGYKCMVYTPISWCTTDQDCKGKKCCPTGCDYNVCV</sequence>
<dbReference type="OrthoDB" id="5873927at2759"/>
<dbReference type="PANTHER" id="PTHR36938:SF3">
    <property type="entry name" value="WAP DOMAIN-CONTAINING PROTEIN"/>
    <property type="match status" value="1"/>
</dbReference>
<dbReference type="OMA" id="REECQTD"/>
<reference evidence="3 4" key="1">
    <citation type="journal article" date="1998" name="Science">
        <title>Genome sequence of the nematode C. elegans: a platform for investigating biology.</title>
        <authorList>
            <consortium name="The C. elegans sequencing consortium"/>
            <person name="Sulson J.E."/>
            <person name="Waterston R."/>
        </authorList>
    </citation>
    <scope>NUCLEOTIDE SEQUENCE [LARGE SCALE GENOMIC DNA]</scope>
    <source>
        <strain evidence="3 4">Bristol N2</strain>
    </source>
</reference>
<dbReference type="UCSC" id="F54E2.2">
    <property type="organism name" value="c. elegans"/>
</dbReference>
<dbReference type="PhylomeDB" id="Q9TXK3"/>
<organism evidence="3 4">
    <name type="scientific">Caenorhabditis elegans</name>
    <dbReference type="NCBI Taxonomy" id="6239"/>
    <lineage>
        <taxon>Eukaryota</taxon>
        <taxon>Metazoa</taxon>
        <taxon>Ecdysozoa</taxon>
        <taxon>Nematoda</taxon>
        <taxon>Chromadorea</taxon>
        <taxon>Rhabditida</taxon>
        <taxon>Rhabditina</taxon>
        <taxon>Rhabditomorpha</taxon>
        <taxon>Rhabditoidea</taxon>
        <taxon>Rhabditidae</taxon>
        <taxon>Peloderinae</taxon>
        <taxon>Caenorhabditis</taxon>
    </lineage>
</organism>
<name>Q9TXK3_CAEEL</name>
<evidence type="ECO:0000256" key="1">
    <source>
        <dbReference type="SAM" id="SignalP"/>
    </source>
</evidence>
<evidence type="ECO:0000313" key="4">
    <source>
        <dbReference type="Proteomes" id="UP000001940"/>
    </source>
</evidence>
<dbReference type="Proteomes" id="UP000001940">
    <property type="component" value="Chromosome V"/>
</dbReference>
<dbReference type="Pfam" id="PF00095">
    <property type="entry name" value="WAP"/>
    <property type="match status" value="1"/>
</dbReference>
<dbReference type="Bgee" id="WBGene00018824">
    <property type="expression patterns" value="Expressed in pharyngeal muscle cell (C elegans) and 3 other cell types or tissues"/>
</dbReference>
<protein>
    <submittedName>
        <fullName evidence="3">WAP domain-containing protein</fullName>
    </submittedName>
</protein>
<dbReference type="GO" id="GO:0005576">
    <property type="term" value="C:extracellular region"/>
    <property type="evidence" value="ECO:0007669"/>
    <property type="project" value="InterPro"/>
</dbReference>
<dbReference type="GeneID" id="178741"/>
<dbReference type="KEGG" id="cel:CELE_F54E2.2"/>
<dbReference type="Gene3D" id="4.10.75.10">
    <property type="entry name" value="Elafin-like"/>
    <property type="match status" value="1"/>
</dbReference>
<proteinExistence type="predicted"/>
<gene>
    <name evidence="3" type="ORF">CELE_F54E2.2</name>
    <name evidence="3 5" type="ORF">F54E2.2</name>
</gene>
<feature type="signal peptide" evidence="1">
    <location>
        <begin position="1"/>
        <end position="17"/>
    </location>
</feature>
<dbReference type="InParanoid" id="Q9TXK3"/>
<evidence type="ECO:0000313" key="3">
    <source>
        <dbReference type="EMBL" id="CCD71803.1"/>
    </source>
</evidence>
<feature type="domain" description="WAP" evidence="2">
    <location>
        <begin position="126"/>
        <end position="174"/>
    </location>
</feature>
<dbReference type="AGR" id="WB:WBGene00018824"/>
<feature type="chain" id="PRO_5004333770" evidence="1">
    <location>
        <begin position="18"/>
        <end position="174"/>
    </location>
</feature>
<dbReference type="CTD" id="178741"/>
<dbReference type="GO" id="GO:0030414">
    <property type="term" value="F:peptidase inhibitor activity"/>
    <property type="evidence" value="ECO:0007669"/>
    <property type="project" value="InterPro"/>
</dbReference>
<dbReference type="HOGENOM" id="CLU_132250_0_0_1"/>
<dbReference type="SMR" id="Q9TXK3"/>
<dbReference type="WormBase" id="F54E2.2">
    <property type="protein sequence ID" value="CE17106"/>
    <property type="gene ID" value="WBGene00018824"/>
</dbReference>
<evidence type="ECO:0000313" key="5">
    <source>
        <dbReference type="WormBase" id="F54E2.2"/>
    </source>
</evidence>
<keyword evidence="4" id="KW-1185">Reference proteome</keyword>